<dbReference type="EMBL" id="JAVRRT010000001">
    <property type="protein sequence ID" value="KAK5175845.1"/>
    <property type="molecule type" value="Genomic_DNA"/>
</dbReference>
<comment type="pathway">
    <text evidence="1">Metabolic intermediate biosynthesis; 5-phospho-alpha-D-ribose 1-diphosphate biosynthesis; 5-phospho-alpha-D-ribose 1-diphosphate from D-ribose 5-phosphate (route I): step 1/1.</text>
</comment>
<dbReference type="GO" id="GO:0006015">
    <property type="term" value="P:5-phosphoribose 1-diphosphate biosynthetic process"/>
    <property type="evidence" value="ECO:0007669"/>
    <property type="project" value="TreeGrafter"/>
</dbReference>
<comment type="similarity">
    <text evidence="2">Belongs to the ribose-phosphate pyrophosphokinase family.</text>
</comment>
<dbReference type="GO" id="GO:0005737">
    <property type="term" value="C:cytoplasm"/>
    <property type="evidence" value="ECO:0007669"/>
    <property type="project" value="TreeGrafter"/>
</dbReference>
<dbReference type="PANTHER" id="PTHR10210">
    <property type="entry name" value="RIBOSE-PHOSPHATE DIPHOSPHOKINASE FAMILY MEMBER"/>
    <property type="match status" value="1"/>
</dbReference>
<dbReference type="InterPro" id="IPR005946">
    <property type="entry name" value="Rib-P_diPkinase"/>
</dbReference>
<dbReference type="EC" id="2.7.6.1" evidence="5"/>
<organism evidence="5 6">
    <name type="scientific">Saxophila tyrrhenica</name>
    <dbReference type="NCBI Taxonomy" id="1690608"/>
    <lineage>
        <taxon>Eukaryota</taxon>
        <taxon>Fungi</taxon>
        <taxon>Dikarya</taxon>
        <taxon>Ascomycota</taxon>
        <taxon>Pezizomycotina</taxon>
        <taxon>Dothideomycetes</taxon>
        <taxon>Dothideomycetidae</taxon>
        <taxon>Mycosphaerellales</taxon>
        <taxon>Extremaceae</taxon>
        <taxon>Saxophila</taxon>
    </lineage>
</organism>
<evidence type="ECO:0000256" key="1">
    <source>
        <dbReference type="ARBA" id="ARBA00004996"/>
    </source>
</evidence>
<dbReference type="Proteomes" id="UP001337655">
    <property type="component" value="Unassembled WGS sequence"/>
</dbReference>
<sequence>MRSSCVFSGLSHPQLVEAICERLGQKPSQVVSKKFSNGETSVEIKTSVRDQEIFIVQSGSSEYVHLDRESGKSG</sequence>
<protein>
    <submittedName>
        <fullName evidence="5">Ribose-phosphate pyrophosphokinase 1</fullName>
        <ecNumber evidence="5">2.7.6.1</ecNumber>
    </submittedName>
</protein>
<keyword evidence="3" id="KW-0545">Nucleotide biosynthesis</keyword>
<comment type="caution">
    <text evidence="5">The sequence shown here is derived from an EMBL/GenBank/DDBJ whole genome shotgun (WGS) entry which is preliminary data.</text>
</comment>
<dbReference type="InterPro" id="IPR029057">
    <property type="entry name" value="PRTase-like"/>
</dbReference>
<dbReference type="SUPFAM" id="SSF53271">
    <property type="entry name" value="PRTase-like"/>
    <property type="match status" value="1"/>
</dbReference>
<dbReference type="Pfam" id="PF13793">
    <property type="entry name" value="Pribosyltran_N"/>
    <property type="match status" value="1"/>
</dbReference>
<evidence type="ECO:0000313" key="5">
    <source>
        <dbReference type="EMBL" id="KAK5175845.1"/>
    </source>
</evidence>
<evidence type="ECO:0000313" key="6">
    <source>
        <dbReference type="Proteomes" id="UP001337655"/>
    </source>
</evidence>
<dbReference type="SMART" id="SM01400">
    <property type="entry name" value="Pribosyltran_N"/>
    <property type="match status" value="1"/>
</dbReference>
<keyword evidence="6" id="KW-1185">Reference proteome</keyword>
<dbReference type="GO" id="GO:0002189">
    <property type="term" value="C:ribose phosphate diphosphokinase complex"/>
    <property type="evidence" value="ECO:0007669"/>
    <property type="project" value="TreeGrafter"/>
</dbReference>
<name>A0AAV9PQU3_9PEZI</name>
<proteinExistence type="inferred from homology"/>
<keyword evidence="5" id="KW-0808">Transferase</keyword>
<dbReference type="GeneID" id="89922334"/>
<dbReference type="Gene3D" id="3.40.50.2020">
    <property type="match status" value="1"/>
</dbReference>
<evidence type="ECO:0000256" key="3">
    <source>
        <dbReference type="ARBA" id="ARBA00022727"/>
    </source>
</evidence>
<dbReference type="InterPro" id="IPR029099">
    <property type="entry name" value="Pribosyltran_N"/>
</dbReference>
<feature type="domain" description="Ribose-phosphate pyrophosphokinase N-terminal" evidence="4">
    <location>
        <begin position="5"/>
        <end position="62"/>
    </location>
</feature>
<dbReference type="GO" id="GO:0005524">
    <property type="term" value="F:ATP binding"/>
    <property type="evidence" value="ECO:0007669"/>
    <property type="project" value="TreeGrafter"/>
</dbReference>
<evidence type="ECO:0000256" key="2">
    <source>
        <dbReference type="ARBA" id="ARBA00006478"/>
    </source>
</evidence>
<dbReference type="GO" id="GO:0004749">
    <property type="term" value="F:ribose phosphate diphosphokinase activity"/>
    <property type="evidence" value="ECO:0007669"/>
    <property type="project" value="UniProtKB-EC"/>
</dbReference>
<dbReference type="GO" id="GO:0006164">
    <property type="term" value="P:purine nucleotide biosynthetic process"/>
    <property type="evidence" value="ECO:0007669"/>
    <property type="project" value="TreeGrafter"/>
</dbReference>
<dbReference type="GO" id="GO:0000287">
    <property type="term" value="F:magnesium ion binding"/>
    <property type="evidence" value="ECO:0007669"/>
    <property type="project" value="InterPro"/>
</dbReference>
<accession>A0AAV9PQU3</accession>
<gene>
    <name evidence="5" type="primary">PRS1_2</name>
    <name evidence="5" type="ORF">LTR77_000985</name>
</gene>
<dbReference type="AlphaFoldDB" id="A0AAV9PQU3"/>
<dbReference type="FunFam" id="3.40.50.2020:FF:000014">
    <property type="entry name" value="Ribose-phosphate pyrophosphokinase 1"/>
    <property type="match status" value="1"/>
</dbReference>
<reference evidence="5 6" key="1">
    <citation type="submission" date="2023-08" db="EMBL/GenBank/DDBJ databases">
        <title>Black Yeasts Isolated from many extreme environments.</title>
        <authorList>
            <person name="Coleine C."/>
            <person name="Stajich J.E."/>
            <person name="Selbmann L."/>
        </authorList>
    </citation>
    <scope>NUCLEOTIDE SEQUENCE [LARGE SCALE GENOMIC DNA]</scope>
    <source>
        <strain evidence="5 6">CCFEE 5935</strain>
    </source>
</reference>
<evidence type="ECO:0000259" key="4">
    <source>
        <dbReference type="Pfam" id="PF13793"/>
    </source>
</evidence>
<dbReference type="PANTHER" id="PTHR10210:SF57">
    <property type="entry name" value="RIBOSE-PHOSPHATE DIPHOSPHOKINASE"/>
    <property type="match status" value="1"/>
</dbReference>
<dbReference type="RefSeq" id="XP_064664483.1">
    <property type="nucleotide sequence ID" value="XM_064798249.1"/>
</dbReference>